<evidence type="ECO:0000313" key="2">
    <source>
        <dbReference type="Proteomes" id="UP000294933"/>
    </source>
</evidence>
<dbReference type="AlphaFoldDB" id="A0A4Y7PJR6"/>
<accession>A0A4Y7PJR6</accession>
<evidence type="ECO:0000313" key="1">
    <source>
        <dbReference type="EMBL" id="TDL15724.1"/>
    </source>
</evidence>
<protein>
    <submittedName>
        <fullName evidence="1">Uncharacterized protein</fullName>
    </submittedName>
</protein>
<keyword evidence="2" id="KW-1185">Reference proteome</keyword>
<dbReference type="VEuPathDB" id="FungiDB:BD410DRAFT_87163"/>
<dbReference type="Proteomes" id="UP000294933">
    <property type="component" value="Unassembled WGS sequence"/>
</dbReference>
<sequence>MGHRMSACSKFSVLVSHVSHRFRQLSLRTPLLWTRLSYKQPKEQNEVFVSRSGQLDVEVAVAGYPGKPRSVDKLSSFLQLTGPISDRWSTLIILNDAHVLGVMTDLGLTNFPHLQYIYHQHGKDVRAEDLEWETPLLSQFEGYSSSFLRDDLSPYLSQLTSVKLAFSEDQDFNVASLAQVLYRTSSLQDYLWNSGIVTLPRNISWLVGCFLLRNRSPFISSG</sequence>
<reference evidence="1 2" key="1">
    <citation type="submission" date="2018-06" db="EMBL/GenBank/DDBJ databases">
        <title>A transcriptomic atlas of mushroom development highlights an independent origin of complex multicellularity.</title>
        <authorList>
            <consortium name="DOE Joint Genome Institute"/>
            <person name="Krizsan K."/>
            <person name="Almasi E."/>
            <person name="Merenyi Z."/>
            <person name="Sahu N."/>
            <person name="Viragh M."/>
            <person name="Koszo T."/>
            <person name="Mondo S."/>
            <person name="Kiss B."/>
            <person name="Balint B."/>
            <person name="Kues U."/>
            <person name="Barry K."/>
            <person name="Hegedus J.C."/>
            <person name="Henrissat B."/>
            <person name="Johnson J."/>
            <person name="Lipzen A."/>
            <person name="Ohm R."/>
            <person name="Nagy I."/>
            <person name="Pangilinan J."/>
            <person name="Yan J."/>
            <person name="Xiong Y."/>
            <person name="Grigoriev I.V."/>
            <person name="Hibbett D.S."/>
            <person name="Nagy L.G."/>
        </authorList>
    </citation>
    <scope>NUCLEOTIDE SEQUENCE [LARGE SCALE GENOMIC DNA]</scope>
    <source>
        <strain evidence="1 2">SZMC22713</strain>
    </source>
</reference>
<organism evidence="1 2">
    <name type="scientific">Rickenella mellea</name>
    <dbReference type="NCBI Taxonomy" id="50990"/>
    <lineage>
        <taxon>Eukaryota</taxon>
        <taxon>Fungi</taxon>
        <taxon>Dikarya</taxon>
        <taxon>Basidiomycota</taxon>
        <taxon>Agaricomycotina</taxon>
        <taxon>Agaricomycetes</taxon>
        <taxon>Hymenochaetales</taxon>
        <taxon>Rickenellaceae</taxon>
        <taxon>Rickenella</taxon>
    </lineage>
</organism>
<gene>
    <name evidence="1" type="ORF">BD410DRAFT_87163</name>
</gene>
<proteinExistence type="predicted"/>
<dbReference type="EMBL" id="ML170264">
    <property type="protein sequence ID" value="TDL15724.1"/>
    <property type="molecule type" value="Genomic_DNA"/>
</dbReference>
<name>A0A4Y7PJR6_9AGAM</name>
<dbReference type="OrthoDB" id="3203373at2759"/>